<keyword evidence="3" id="KW-1185">Reference proteome</keyword>
<dbReference type="SUPFAM" id="SSF141571">
    <property type="entry name" value="Pentapeptide repeat-like"/>
    <property type="match status" value="1"/>
</dbReference>
<dbReference type="Gene3D" id="2.160.20.80">
    <property type="entry name" value="E3 ubiquitin-protein ligase SopA"/>
    <property type="match status" value="1"/>
</dbReference>
<evidence type="ECO:0000313" key="2">
    <source>
        <dbReference type="EMBL" id="SFK96022.1"/>
    </source>
</evidence>
<evidence type="ECO:0000256" key="1">
    <source>
        <dbReference type="SAM" id="Phobius"/>
    </source>
</evidence>
<keyword evidence="1" id="KW-0812">Transmembrane</keyword>
<proteinExistence type="predicted"/>
<dbReference type="EMBL" id="FOSK01000012">
    <property type="protein sequence ID" value="SFK96022.1"/>
    <property type="molecule type" value="Genomic_DNA"/>
</dbReference>
<dbReference type="RefSeq" id="WP_093522516.1">
    <property type="nucleotide sequence ID" value="NZ_FOSK01000012.1"/>
</dbReference>
<protein>
    <submittedName>
        <fullName evidence="2">Pentapeptide repeat-containing protein</fullName>
    </submittedName>
</protein>
<name>A0A1I4DQZ3_9HYPH</name>
<keyword evidence="1" id="KW-1133">Transmembrane helix</keyword>
<dbReference type="Proteomes" id="UP000199598">
    <property type="component" value="Unassembled WGS sequence"/>
</dbReference>
<comment type="caution">
    <text evidence="2">The sequence shown here is derived from an EMBL/GenBank/DDBJ whole genome shotgun (WGS) entry which is preliminary data.</text>
</comment>
<accession>A0A1I4DQZ3</accession>
<dbReference type="Pfam" id="PF00805">
    <property type="entry name" value="Pentapeptide"/>
    <property type="match status" value="1"/>
</dbReference>
<feature type="transmembrane region" description="Helical" evidence="1">
    <location>
        <begin position="82"/>
        <end position="107"/>
    </location>
</feature>
<reference evidence="2 3" key="1">
    <citation type="submission" date="2016-10" db="EMBL/GenBank/DDBJ databases">
        <authorList>
            <person name="Varghese N."/>
            <person name="Submissions S."/>
        </authorList>
    </citation>
    <scope>NUCLEOTIDE SEQUENCE [LARGE SCALE GENOMIC DNA]</scope>
    <source>
        <strain evidence="2 3">DSM 16392</strain>
    </source>
</reference>
<sequence>MKHSFRIAVILVTLGFLTIPAYLICDYLNLIPDEYSMVRNLVVLAGGKIETFRSQLPVPKGVPYTPIEQTSVFYNVAAGLSALFTVFVAIPAFLLLAYIASSAFAAVKATRRNYVLGQFTKAAELLESGNGALREAGVVILSEIAKSNPNEHFQDVLQLLAAHIRSTSSAQRSNLMAGKEHARARGELIASVQKVSELRKLLKKKDRSIQLDLSGAYFRGMKNSGGLIGKSSTHGPDLSYCLLTDSVFDDADLTNANFSQANVNRARIEEKWKALFSVEQWASVQVINEKGKVIRPPIT</sequence>
<organism evidence="2 3">
    <name type="scientific">Pseudovibrio ascidiaceicola</name>
    <dbReference type="NCBI Taxonomy" id="285279"/>
    <lineage>
        <taxon>Bacteria</taxon>
        <taxon>Pseudomonadati</taxon>
        <taxon>Pseudomonadota</taxon>
        <taxon>Alphaproteobacteria</taxon>
        <taxon>Hyphomicrobiales</taxon>
        <taxon>Stappiaceae</taxon>
        <taxon>Pseudovibrio</taxon>
    </lineage>
</organism>
<evidence type="ECO:0000313" key="3">
    <source>
        <dbReference type="Proteomes" id="UP000199598"/>
    </source>
</evidence>
<dbReference type="InterPro" id="IPR001646">
    <property type="entry name" value="5peptide_repeat"/>
</dbReference>
<gene>
    <name evidence="2" type="ORF">SAMN04488518_112149</name>
</gene>
<keyword evidence="1" id="KW-0472">Membrane</keyword>